<feature type="region of interest" description="Disordered" evidence="1">
    <location>
        <begin position="1"/>
        <end position="20"/>
    </location>
</feature>
<reference evidence="2 3" key="1">
    <citation type="submission" date="2017-11" db="EMBL/GenBank/DDBJ databases">
        <title>De novo assembly and phasing of dikaryotic genomes from two isolates of Puccinia coronata f. sp. avenae, the causal agent of oat crown rust.</title>
        <authorList>
            <person name="Miller M.E."/>
            <person name="Zhang Y."/>
            <person name="Omidvar V."/>
            <person name="Sperschneider J."/>
            <person name="Schwessinger B."/>
            <person name="Raley C."/>
            <person name="Palmer J.M."/>
            <person name="Garnica D."/>
            <person name="Upadhyaya N."/>
            <person name="Rathjen J."/>
            <person name="Taylor J.M."/>
            <person name="Park R.F."/>
            <person name="Dodds P.N."/>
            <person name="Hirsch C.D."/>
            <person name="Kianian S.F."/>
            <person name="Figueroa M."/>
        </authorList>
    </citation>
    <scope>NUCLEOTIDE SEQUENCE [LARGE SCALE GENOMIC DNA]</scope>
    <source>
        <strain evidence="2">12SD80</strain>
    </source>
</reference>
<accession>A0A2N5VCJ9</accession>
<dbReference type="Proteomes" id="UP000235392">
    <property type="component" value="Unassembled WGS sequence"/>
</dbReference>
<organism evidence="2 3">
    <name type="scientific">Puccinia coronata f. sp. avenae</name>
    <dbReference type="NCBI Taxonomy" id="200324"/>
    <lineage>
        <taxon>Eukaryota</taxon>
        <taxon>Fungi</taxon>
        <taxon>Dikarya</taxon>
        <taxon>Basidiomycota</taxon>
        <taxon>Pucciniomycotina</taxon>
        <taxon>Pucciniomycetes</taxon>
        <taxon>Pucciniales</taxon>
        <taxon>Pucciniaceae</taxon>
        <taxon>Puccinia</taxon>
    </lineage>
</organism>
<evidence type="ECO:0000313" key="2">
    <source>
        <dbReference type="EMBL" id="PLW47711.1"/>
    </source>
</evidence>
<evidence type="ECO:0000256" key="1">
    <source>
        <dbReference type="SAM" id="MobiDB-lite"/>
    </source>
</evidence>
<comment type="caution">
    <text evidence="2">The sequence shown here is derived from an EMBL/GenBank/DDBJ whole genome shotgun (WGS) entry which is preliminary data.</text>
</comment>
<name>A0A2N5VCJ9_9BASI</name>
<evidence type="ECO:0000313" key="3">
    <source>
        <dbReference type="Proteomes" id="UP000235392"/>
    </source>
</evidence>
<protein>
    <submittedName>
        <fullName evidence="2">Uncharacterized protein</fullName>
    </submittedName>
</protein>
<dbReference type="EMBL" id="PGCI01000029">
    <property type="protein sequence ID" value="PLW47711.1"/>
    <property type="molecule type" value="Genomic_DNA"/>
</dbReference>
<proteinExistence type="predicted"/>
<sequence length="201" mass="21682">MSNSSHDSSRNLRHTAPQSTNRNFFKRLGYSTHTLYAPRLLTQLDKLAQSNRGLIAARPKGACKPPHALPRMPHAVRTPTNGVRTAGSACGPAGQACWPCTPVRPGSRKPLKSRGLRYRGSRKPLKSRGLREPTGVQSLHACPKGVQALHALQTGVQALHACTPGVQRLHAILLGVRIGVRTPEGHAAIKPLVLDYCVLAQ</sequence>
<gene>
    <name evidence="2" type="ORF">PCASD_04045</name>
</gene>
<dbReference type="AlphaFoldDB" id="A0A2N5VCJ9"/>